<keyword evidence="2" id="KW-1185">Reference proteome</keyword>
<protein>
    <submittedName>
        <fullName evidence="1">Uncharacterized protein</fullName>
    </submittedName>
</protein>
<reference evidence="1 2" key="1">
    <citation type="journal article" date="2018" name="Nat. Ecol. Evol.">
        <title>Shark genomes provide insights into elasmobranch evolution and the origin of vertebrates.</title>
        <authorList>
            <person name="Hara Y"/>
            <person name="Yamaguchi K"/>
            <person name="Onimaru K"/>
            <person name="Kadota M"/>
            <person name="Koyanagi M"/>
            <person name="Keeley SD"/>
            <person name="Tatsumi K"/>
            <person name="Tanaka K"/>
            <person name="Motone F"/>
            <person name="Kageyama Y"/>
            <person name="Nozu R"/>
            <person name="Adachi N"/>
            <person name="Nishimura O"/>
            <person name="Nakagawa R"/>
            <person name="Tanegashima C"/>
            <person name="Kiyatake I"/>
            <person name="Matsumoto R"/>
            <person name="Murakumo K"/>
            <person name="Nishida K"/>
            <person name="Terakita A"/>
            <person name="Kuratani S"/>
            <person name="Sato K"/>
            <person name="Hyodo S Kuraku.S."/>
        </authorList>
    </citation>
    <scope>NUCLEOTIDE SEQUENCE [LARGE SCALE GENOMIC DNA]</scope>
</reference>
<organism evidence="1 2">
    <name type="scientific">Chiloscyllium punctatum</name>
    <name type="common">Brownbanded bambooshark</name>
    <name type="synonym">Hemiscyllium punctatum</name>
    <dbReference type="NCBI Taxonomy" id="137246"/>
    <lineage>
        <taxon>Eukaryota</taxon>
        <taxon>Metazoa</taxon>
        <taxon>Chordata</taxon>
        <taxon>Craniata</taxon>
        <taxon>Vertebrata</taxon>
        <taxon>Chondrichthyes</taxon>
        <taxon>Elasmobranchii</taxon>
        <taxon>Galeomorphii</taxon>
        <taxon>Galeoidea</taxon>
        <taxon>Orectolobiformes</taxon>
        <taxon>Hemiscylliidae</taxon>
        <taxon>Chiloscyllium</taxon>
    </lineage>
</organism>
<dbReference type="AlphaFoldDB" id="A0A401SVK1"/>
<dbReference type="EMBL" id="BEZZ01000596">
    <property type="protein sequence ID" value="GCC34410.1"/>
    <property type="molecule type" value="Genomic_DNA"/>
</dbReference>
<evidence type="ECO:0000313" key="2">
    <source>
        <dbReference type="Proteomes" id="UP000287033"/>
    </source>
</evidence>
<accession>A0A401SVK1</accession>
<gene>
    <name evidence="1" type="ORF">chiPu_0012883</name>
</gene>
<dbReference type="InterPro" id="IPR009057">
    <property type="entry name" value="Homeodomain-like_sf"/>
</dbReference>
<dbReference type="SUPFAM" id="SSF46689">
    <property type="entry name" value="Homeodomain-like"/>
    <property type="match status" value="1"/>
</dbReference>
<sequence>MAPKKSSEANMRKRKSVRTTIELKKELIAKHESGTCVFDLAAMFEMPKSTMCMILKNKEVIKAADVAKGVTTLTSKRSKFIEEVGKTPLSVDK</sequence>
<proteinExistence type="predicted"/>
<comment type="caution">
    <text evidence="1">The sequence shown here is derived from an EMBL/GenBank/DDBJ whole genome shotgun (WGS) entry which is preliminary data.</text>
</comment>
<dbReference type="Proteomes" id="UP000287033">
    <property type="component" value="Unassembled WGS sequence"/>
</dbReference>
<name>A0A401SVK1_CHIPU</name>
<dbReference type="Gene3D" id="1.10.10.60">
    <property type="entry name" value="Homeodomain-like"/>
    <property type="match status" value="1"/>
</dbReference>
<evidence type="ECO:0000313" key="1">
    <source>
        <dbReference type="EMBL" id="GCC34410.1"/>
    </source>
</evidence>